<feature type="domain" description="RNA polymerase sigma factor 70 region 4 type 2" evidence="7">
    <location>
        <begin position="135"/>
        <end position="185"/>
    </location>
</feature>
<dbReference type="Gene3D" id="1.10.1740.10">
    <property type="match status" value="1"/>
</dbReference>
<dbReference type="PANTHER" id="PTHR43133">
    <property type="entry name" value="RNA POLYMERASE ECF-TYPE SIGMA FACTO"/>
    <property type="match status" value="1"/>
</dbReference>
<evidence type="ECO:0000313" key="8">
    <source>
        <dbReference type="EMBL" id="TQL98050.1"/>
    </source>
</evidence>
<dbReference type="InterPro" id="IPR014284">
    <property type="entry name" value="RNA_pol_sigma-70_dom"/>
</dbReference>
<dbReference type="CDD" id="cd06171">
    <property type="entry name" value="Sigma70_r4"/>
    <property type="match status" value="1"/>
</dbReference>
<dbReference type="Pfam" id="PF08281">
    <property type="entry name" value="Sigma70_r4_2"/>
    <property type="match status" value="1"/>
</dbReference>
<accession>A0A543CM56</accession>
<dbReference type="GO" id="GO:0016987">
    <property type="term" value="F:sigma factor activity"/>
    <property type="evidence" value="ECO:0007669"/>
    <property type="project" value="UniProtKB-KW"/>
</dbReference>
<dbReference type="NCBIfam" id="TIGR02983">
    <property type="entry name" value="SigE-fam_strep"/>
    <property type="match status" value="1"/>
</dbReference>
<dbReference type="InterPro" id="IPR007627">
    <property type="entry name" value="RNA_pol_sigma70_r2"/>
</dbReference>
<name>A0A543CM56_9ACTN</name>
<dbReference type="InterPro" id="IPR039425">
    <property type="entry name" value="RNA_pol_sigma-70-like"/>
</dbReference>
<dbReference type="NCBIfam" id="TIGR02937">
    <property type="entry name" value="sigma70-ECF"/>
    <property type="match status" value="1"/>
</dbReference>
<dbReference type="InterPro" id="IPR013325">
    <property type="entry name" value="RNA_pol_sigma_r2"/>
</dbReference>
<dbReference type="GO" id="GO:0003677">
    <property type="term" value="F:DNA binding"/>
    <property type="evidence" value="ECO:0007669"/>
    <property type="project" value="UniProtKB-KW"/>
</dbReference>
<comment type="similarity">
    <text evidence="1">Belongs to the sigma-70 factor family. ECF subfamily.</text>
</comment>
<evidence type="ECO:0000259" key="7">
    <source>
        <dbReference type="Pfam" id="PF08281"/>
    </source>
</evidence>
<evidence type="ECO:0000256" key="2">
    <source>
        <dbReference type="ARBA" id="ARBA00023015"/>
    </source>
</evidence>
<dbReference type="GO" id="GO:0006352">
    <property type="term" value="P:DNA-templated transcription initiation"/>
    <property type="evidence" value="ECO:0007669"/>
    <property type="project" value="InterPro"/>
</dbReference>
<dbReference type="PANTHER" id="PTHR43133:SF50">
    <property type="entry name" value="ECF RNA POLYMERASE SIGMA FACTOR SIGM"/>
    <property type="match status" value="1"/>
</dbReference>
<reference evidence="8 9" key="1">
    <citation type="submission" date="2019-06" db="EMBL/GenBank/DDBJ databases">
        <title>Sequencing the genomes of 1000 actinobacteria strains.</title>
        <authorList>
            <person name="Klenk H.-P."/>
        </authorList>
    </citation>
    <scope>NUCLEOTIDE SEQUENCE [LARGE SCALE GENOMIC DNA]</scope>
    <source>
        <strain evidence="8 9">DSM 102200</strain>
    </source>
</reference>
<sequence length="200" mass="22326">MTSARVAPARRATRDRTAFDLAFTGRSTLARRDDESFVNFVTERGTALLRTASLLCGARSDAEDILQTALEKAYRHWAKISTEGNNPEPYVRRILVNLTVSRARRWRVLREVHMPSPPEIPSASETANVELRGVLIDELRRLGPRQRAVLVLRYWEDMSEADTAKMLGCSVGTVKSQAARGLARLRERMGPSAHPASSRG</sequence>
<dbReference type="EMBL" id="VFOZ01000001">
    <property type="protein sequence ID" value="TQL98050.1"/>
    <property type="molecule type" value="Genomic_DNA"/>
</dbReference>
<dbReference type="Gene3D" id="1.10.10.10">
    <property type="entry name" value="Winged helix-like DNA-binding domain superfamily/Winged helix DNA-binding domain"/>
    <property type="match status" value="1"/>
</dbReference>
<evidence type="ECO:0000256" key="1">
    <source>
        <dbReference type="ARBA" id="ARBA00010641"/>
    </source>
</evidence>
<dbReference type="InterPro" id="IPR013324">
    <property type="entry name" value="RNA_pol_sigma_r3/r4-like"/>
</dbReference>
<keyword evidence="5" id="KW-0804">Transcription</keyword>
<evidence type="ECO:0000259" key="6">
    <source>
        <dbReference type="Pfam" id="PF04542"/>
    </source>
</evidence>
<keyword evidence="4" id="KW-0238">DNA-binding</keyword>
<gene>
    <name evidence="8" type="ORF">FB559_3666</name>
</gene>
<keyword evidence="3" id="KW-0731">Sigma factor</keyword>
<comment type="caution">
    <text evidence="8">The sequence shown here is derived from an EMBL/GenBank/DDBJ whole genome shotgun (WGS) entry which is preliminary data.</text>
</comment>
<evidence type="ECO:0000313" key="9">
    <source>
        <dbReference type="Proteomes" id="UP000316096"/>
    </source>
</evidence>
<keyword evidence="9" id="KW-1185">Reference proteome</keyword>
<dbReference type="InterPro" id="IPR013249">
    <property type="entry name" value="RNA_pol_sigma70_r4_t2"/>
</dbReference>
<feature type="domain" description="RNA polymerase sigma-70 region 2" evidence="6">
    <location>
        <begin position="44"/>
        <end position="105"/>
    </location>
</feature>
<dbReference type="Pfam" id="PF04542">
    <property type="entry name" value="Sigma70_r2"/>
    <property type="match status" value="1"/>
</dbReference>
<keyword evidence="2" id="KW-0805">Transcription regulation</keyword>
<dbReference type="InterPro" id="IPR014325">
    <property type="entry name" value="RNA_pol_sigma-E_actinobac"/>
</dbReference>
<dbReference type="AlphaFoldDB" id="A0A543CM56"/>
<dbReference type="SUPFAM" id="SSF88946">
    <property type="entry name" value="Sigma2 domain of RNA polymerase sigma factors"/>
    <property type="match status" value="1"/>
</dbReference>
<evidence type="ECO:0000256" key="4">
    <source>
        <dbReference type="ARBA" id="ARBA00023125"/>
    </source>
</evidence>
<dbReference type="InterPro" id="IPR036388">
    <property type="entry name" value="WH-like_DNA-bd_sf"/>
</dbReference>
<protein>
    <submittedName>
        <fullName evidence="8">RNA polymerase sigma-70 factor (Sigma-E family)</fullName>
    </submittedName>
</protein>
<proteinExistence type="inferred from homology"/>
<dbReference type="RefSeq" id="WP_246121711.1">
    <property type="nucleotide sequence ID" value="NZ_VFOZ01000001.1"/>
</dbReference>
<evidence type="ECO:0000256" key="5">
    <source>
        <dbReference type="ARBA" id="ARBA00023163"/>
    </source>
</evidence>
<dbReference type="SUPFAM" id="SSF88659">
    <property type="entry name" value="Sigma3 and sigma4 domains of RNA polymerase sigma factors"/>
    <property type="match status" value="1"/>
</dbReference>
<dbReference type="Proteomes" id="UP000316096">
    <property type="component" value="Unassembled WGS sequence"/>
</dbReference>
<organism evidence="8 9">
    <name type="scientific">Actinoallomurus bryophytorum</name>
    <dbReference type="NCBI Taxonomy" id="1490222"/>
    <lineage>
        <taxon>Bacteria</taxon>
        <taxon>Bacillati</taxon>
        <taxon>Actinomycetota</taxon>
        <taxon>Actinomycetes</taxon>
        <taxon>Streptosporangiales</taxon>
        <taxon>Thermomonosporaceae</taxon>
        <taxon>Actinoallomurus</taxon>
    </lineage>
</organism>
<evidence type="ECO:0000256" key="3">
    <source>
        <dbReference type="ARBA" id="ARBA00023082"/>
    </source>
</evidence>